<dbReference type="CDD" id="cd00082">
    <property type="entry name" value="HisKA"/>
    <property type="match status" value="1"/>
</dbReference>
<feature type="domain" description="Histidine kinase" evidence="10">
    <location>
        <begin position="864"/>
        <end position="1090"/>
    </location>
</feature>
<evidence type="ECO:0000256" key="4">
    <source>
        <dbReference type="ARBA" id="ARBA00023015"/>
    </source>
</evidence>
<dbReference type="CDD" id="cd17574">
    <property type="entry name" value="REC_OmpR"/>
    <property type="match status" value="1"/>
</dbReference>
<dbReference type="SMART" id="SM00342">
    <property type="entry name" value="HTH_ARAC"/>
    <property type="match status" value="1"/>
</dbReference>
<evidence type="ECO:0000259" key="10">
    <source>
        <dbReference type="PROSITE" id="PS50109"/>
    </source>
</evidence>
<dbReference type="InterPro" id="IPR003594">
    <property type="entry name" value="HATPase_dom"/>
</dbReference>
<feature type="domain" description="HTH araC/xylS-type" evidence="9">
    <location>
        <begin position="1264"/>
        <end position="1362"/>
    </location>
</feature>
<dbReference type="Pfam" id="PF00072">
    <property type="entry name" value="Response_reg"/>
    <property type="match status" value="1"/>
</dbReference>
<dbReference type="Gene3D" id="2.60.40.10">
    <property type="entry name" value="Immunoglobulins"/>
    <property type="match status" value="1"/>
</dbReference>
<evidence type="ECO:0000256" key="5">
    <source>
        <dbReference type="ARBA" id="ARBA00023125"/>
    </source>
</evidence>
<gene>
    <name evidence="12" type="ORF">M0L20_01055</name>
</gene>
<feature type="modified residue" description="4-aspartylphosphate" evidence="7">
    <location>
        <position position="1163"/>
    </location>
</feature>
<evidence type="ECO:0000259" key="11">
    <source>
        <dbReference type="PROSITE" id="PS50110"/>
    </source>
</evidence>
<comment type="caution">
    <text evidence="12">The sequence shown here is derived from an EMBL/GenBank/DDBJ whole genome shotgun (WGS) entry which is preliminary data.</text>
</comment>
<evidence type="ECO:0000256" key="3">
    <source>
        <dbReference type="ARBA" id="ARBA00022553"/>
    </source>
</evidence>
<dbReference type="InterPro" id="IPR011006">
    <property type="entry name" value="CheY-like_superfamily"/>
</dbReference>
<evidence type="ECO:0000256" key="2">
    <source>
        <dbReference type="ARBA" id="ARBA00012438"/>
    </source>
</evidence>
<dbReference type="PROSITE" id="PS50110">
    <property type="entry name" value="RESPONSE_REGULATORY"/>
    <property type="match status" value="1"/>
</dbReference>
<dbReference type="SUPFAM" id="SSF47384">
    <property type="entry name" value="Homodimeric domain of signal transducing histidine kinase"/>
    <property type="match status" value="1"/>
</dbReference>
<dbReference type="InterPro" id="IPR003661">
    <property type="entry name" value="HisK_dim/P_dom"/>
</dbReference>
<dbReference type="InterPro" id="IPR005467">
    <property type="entry name" value="His_kinase_dom"/>
</dbReference>
<name>A0ABT0HE38_9BACT</name>
<dbReference type="InterPro" id="IPR009057">
    <property type="entry name" value="Homeodomain-like_sf"/>
</dbReference>
<evidence type="ECO:0000313" key="12">
    <source>
        <dbReference type="EMBL" id="MCK8490416.1"/>
    </source>
</evidence>
<dbReference type="InterPro" id="IPR036097">
    <property type="entry name" value="HisK_dim/P_sf"/>
</dbReference>
<dbReference type="InterPro" id="IPR018060">
    <property type="entry name" value="HTH_AraC"/>
</dbReference>
<protein>
    <recommendedName>
        <fullName evidence="2">histidine kinase</fullName>
        <ecNumber evidence="2">2.7.13.3</ecNumber>
    </recommendedName>
</protein>
<keyword evidence="6" id="KW-0804">Transcription</keyword>
<keyword evidence="8" id="KW-0472">Membrane</keyword>
<dbReference type="InterPro" id="IPR001789">
    <property type="entry name" value="Sig_transdc_resp-reg_receiver"/>
</dbReference>
<dbReference type="Gene3D" id="1.10.10.60">
    <property type="entry name" value="Homeodomain-like"/>
    <property type="match status" value="1"/>
</dbReference>
<dbReference type="Gene3D" id="3.40.50.2300">
    <property type="match status" value="1"/>
</dbReference>
<dbReference type="Gene3D" id="3.30.565.10">
    <property type="entry name" value="Histidine kinase-like ATPase, C-terminal domain"/>
    <property type="match status" value="1"/>
</dbReference>
<dbReference type="InterPro" id="IPR011123">
    <property type="entry name" value="Y_Y_Y"/>
</dbReference>
<reference evidence="12 13" key="1">
    <citation type="submission" date="2022-04" db="EMBL/GenBank/DDBJ databases">
        <title>Spirosoma sp. strain RP8 genome sequencing and assembly.</title>
        <authorList>
            <person name="Jung Y."/>
        </authorList>
    </citation>
    <scope>NUCLEOTIDE SEQUENCE [LARGE SCALE GENOMIC DNA]</scope>
    <source>
        <strain evidence="12 13">RP8</strain>
    </source>
</reference>
<dbReference type="PANTHER" id="PTHR43547">
    <property type="entry name" value="TWO-COMPONENT HISTIDINE KINASE"/>
    <property type="match status" value="1"/>
</dbReference>
<dbReference type="PROSITE" id="PS01124">
    <property type="entry name" value="HTH_ARAC_FAMILY_2"/>
    <property type="match status" value="1"/>
</dbReference>
<dbReference type="SUPFAM" id="SSF52172">
    <property type="entry name" value="CheY-like"/>
    <property type="match status" value="1"/>
</dbReference>
<dbReference type="EMBL" id="JALPRF010000001">
    <property type="protein sequence ID" value="MCK8490416.1"/>
    <property type="molecule type" value="Genomic_DNA"/>
</dbReference>
<dbReference type="InterPro" id="IPR015943">
    <property type="entry name" value="WD40/YVTN_repeat-like_dom_sf"/>
</dbReference>
<keyword evidence="13" id="KW-1185">Reference proteome</keyword>
<dbReference type="SMART" id="SM00388">
    <property type="entry name" value="HisKA"/>
    <property type="match status" value="1"/>
</dbReference>
<evidence type="ECO:0000313" key="13">
    <source>
        <dbReference type="Proteomes" id="UP001202180"/>
    </source>
</evidence>
<sequence length="1367" mass="155744">MWTHFIRSNANIWFSLIGILVTHFRLLGQPLPPQWDRLSLADGLSQSYVTCMIQDRLGFMWFGTAEGLNRYDGLQFKSWFHQANNPNSISNNLIDALLEDQHGHIWLGTEDGLTCYLPEQDTFVRYYHQPNNLNSLSHNKVWALLEDRQGFIWIGTTNGLNRFDPVRKRFTRYPFQEHNPNGISSPKIRSLYQDRQGLIWIGTYGGGLNVLNPGTNQFTVYRHEATNPQSLSHDIVTNMYEDRQGRFWVATYGGGLNLMDRRKGTFKAFRNQAGNPNSLSHDAVYTLLEDKQGKFWVGTDGGGLNLMDRSKEVFTRYLPMPTDRHSLSSPVIKTIFQDRQQNLWLGTWQGGINIRYAARQPFRVYKSDRYASAGMRTELITAFLEDEAGHIWIDVDGNSLSRFDPKTNQFTYYPNVSGLKQYPFTNILDPQGKLWQLTRTSPWRHWLDDKTGLIKSCQPTSNDLLNQQIDKVLKDWQNNWWMVGQRGVVRFDYRQRCYQTFRHEPANPYSLAKGNISTIFEDQQHRVWLGVANGIDLFDSVTHRFSHYPFDRTGQYGGAIGITQDNRGLIWVTSGDGELFRLDPNQGQQAKLTHSTSLGQSAMGVLTDAQNRIWITTRKGLLCYDTRQSSLNQYDHRDGLQSDEFLIGSLLKAQNGLFYVGGISGFNVFDPLQIQKNPYQPPVVLTDFQLANQAVPIRNSAGDTLPEKSPLPLAVPYVNQLELAHNQNDFSFGFAALNYYLPQKNRFRFRLNGYDTHWRETNSTQPVASYTNIDPGNYSFEVQAANNDGLWNKQSLLLPILIHRPWWASYWAYGLYGLLVVGLSLLAIRRYRRRLTQKQLAQQQAYEDEQGRVMTALKSHFFDNITHEFRTPLTLILTPTQQLKEKLYDPTQEAQNHRRLDTIDRSAHQLLSLVNQLLDLSKLEAKALPVEESTGDLVLFVQTIVDSFRTQAEVRSIQLNFDSAGMQPAYWFDSTKLERILVNLLANALKFTNAGGTVLTQLTSLDDGVQITVSDTGIGIAPEELPRIFERFYRVTNIRPDKLSKDRQREGSGIGLALVYELVQLQKGKIEVQSQEREGTTFQVTLPYRPVAAALSATTAVDPAPLHKATEETPVVLVVEDNAELRQLIAESLPAHYRVLQALNGQVGFEQAVEQIPDLIISDVLMPVMDGYTLVRHLKNDWRTSHIPVLLLTAKTAPASRLTGLSLGADDYLTKPFQIEELQWRVHNRLQQAQQLRNRFKASLTQPDQETSIPGSAPIDPFLESVYALVEQHLDDSTFGAEALAATLEQSRMSVYRKLKALTGLSASECIRGYRLKRACVYLQQGMSVTETAYQVGFESPAYFTKCFRETYQLTPTEFARSNTPLS</sequence>
<dbReference type="PRINTS" id="PR00344">
    <property type="entry name" value="BCTRLSENSOR"/>
</dbReference>
<dbReference type="Pfam" id="PF07494">
    <property type="entry name" value="Reg_prop"/>
    <property type="match status" value="7"/>
</dbReference>
<feature type="domain" description="Response regulatory" evidence="11">
    <location>
        <begin position="1115"/>
        <end position="1230"/>
    </location>
</feature>
<dbReference type="PROSITE" id="PS00041">
    <property type="entry name" value="HTH_ARAC_FAMILY_1"/>
    <property type="match status" value="1"/>
</dbReference>
<evidence type="ECO:0000256" key="6">
    <source>
        <dbReference type="ARBA" id="ARBA00023163"/>
    </source>
</evidence>
<keyword evidence="3 7" id="KW-0597">Phosphoprotein</keyword>
<dbReference type="InterPro" id="IPR011110">
    <property type="entry name" value="Reg_prop"/>
</dbReference>
<comment type="catalytic activity">
    <reaction evidence="1">
        <text>ATP + protein L-histidine = ADP + protein N-phospho-L-histidine.</text>
        <dbReference type="EC" id="2.7.13.3"/>
    </reaction>
</comment>
<dbReference type="InterPro" id="IPR036890">
    <property type="entry name" value="HATPase_C_sf"/>
</dbReference>
<dbReference type="SUPFAM" id="SSF46689">
    <property type="entry name" value="Homeodomain-like"/>
    <property type="match status" value="1"/>
</dbReference>
<keyword evidence="5" id="KW-0238">DNA-binding</keyword>
<dbReference type="Gene3D" id="1.10.287.130">
    <property type="match status" value="1"/>
</dbReference>
<dbReference type="Gene3D" id="2.130.10.10">
    <property type="entry name" value="YVTN repeat-like/Quinoprotein amine dehydrogenase"/>
    <property type="match status" value="2"/>
</dbReference>
<feature type="transmembrane region" description="Helical" evidence="8">
    <location>
        <begin position="810"/>
        <end position="828"/>
    </location>
</feature>
<dbReference type="SUPFAM" id="SSF63829">
    <property type="entry name" value="Calcium-dependent phosphotriesterase"/>
    <property type="match status" value="3"/>
</dbReference>
<evidence type="ECO:0000256" key="1">
    <source>
        <dbReference type="ARBA" id="ARBA00000085"/>
    </source>
</evidence>
<keyword evidence="8" id="KW-1133">Transmembrane helix</keyword>
<dbReference type="InterPro" id="IPR013783">
    <property type="entry name" value="Ig-like_fold"/>
</dbReference>
<accession>A0ABT0HE38</accession>
<keyword evidence="8" id="KW-0812">Transmembrane</keyword>
<dbReference type="RefSeq" id="WP_248475254.1">
    <property type="nucleotide sequence ID" value="NZ_JALPRF010000001.1"/>
</dbReference>
<keyword evidence="12" id="KW-0067">ATP-binding</keyword>
<dbReference type="PROSITE" id="PS50109">
    <property type="entry name" value="HIS_KIN"/>
    <property type="match status" value="1"/>
</dbReference>
<dbReference type="Pfam" id="PF00512">
    <property type="entry name" value="HisKA"/>
    <property type="match status" value="1"/>
</dbReference>
<dbReference type="EC" id="2.7.13.3" evidence="2"/>
<evidence type="ECO:0000256" key="7">
    <source>
        <dbReference type="PROSITE-ProRule" id="PRU00169"/>
    </source>
</evidence>
<dbReference type="SMART" id="SM00448">
    <property type="entry name" value="REC"/>
    <property type="match status" value="1"/>
</dbReference>
<proteinExistence type="predicted"/>
<dbReference type="CDD" id="cd00075">
    <property type="entry name" value="HATPase"/>
    <property type="match status" value="1"/>
</dbReference>
<keyword evidence="4" id="KW-0805">Transcription regulation</keyword>
<dbReference type="Pfam" id="PF12833">
    <property type="entry name" value="HTH_18"/>
    <property type="match status" value="1"/>
</dbReference>
<dbReference type="Pfam" id="PF07495">
    <property type="entry name" value="Y_Y_Y"/>
    <property type="match status" value="1"/>
</dbReference>
<evidence type="ECO:0000259" key="9">
    <source>
        <dbReference type="PROSITE" id="PS01124"/>
    </source>
</evidence>
<dbReference type="Proteomes" id="UP001202180">
    <property type="component" value="Unassembled WGS sequence"/>
</dbReference>
<dbReference type="InterPro" id="IPR018062">
    <property type="entry name" value="HTH_AraC-typ_CS"/>
</dbReference>
<dbReference type="GO" id="GO:0005524">
    <property type="term" value="F:ATP binding"/>
    <property type="evidence" value="ECO:0007669"/>
    <property type="project" value="UniProtKB-KW"/>
</dbReference>
<dbReference type="SUPFAM" id="SSF55874">
    <property type="entry name" value="ATPase domain of HSP90 chaperone/DNA topoisomerase II/histidine kinase"/>
    <property type="match status" value="1"/>
</dbReference>
<dbReference type="Pfam" id="PF02518">
    <property type="entry name" value="HATPase_c"/>
    <property type="match status" value="1"/>
</dbReference>
<organism evidence="12 13">
    <name type="scientific">Spirosoma liriopis</name>
    <dbReference type="NCBI Taxonomy" id="2937440"/>
    <lineage>
        <taxon>Bacteria</taxon>
        <taxon>Pseudomonadati</taxon>
        <taxon>Bacteroidota</taxon>
        <taxon>Cytophagia</taxon>
        <taxon>Cytophagales</taxon>
        <taxon>Cytophagaceae</taxon>
        <taxon>Spirosoma</taxon>
    </lineage>
</organism>
<evidence type="ECO:0000256" key="8">
    <source>
        <dbReference type="SAM" id="Phobius"/>
    </source>
</evidence>
<keyword evidence="12" id="KW-0547">Nucleotide-binding</keyword>
<dbReference type="PANTHER" id="PTHR43547:SF2">
    <property type="entry name" value="HYBRID SIGNAL TRANSDUCTION HISTIDINE KINASE C"/>
    <property type="match status" value="1"/>
</dbReference>
<dbReference type="InterPro" id="IPR004358">
    <property type="entry name" value="Sig_transdc_His_kin-like_C"/>
</dbReference>
<dbReference type="SMART" id="SM00387">
    <property type="entry name" value="HATPase_c"/>
    <property type="match status" value="1"/>
</dbReference>